<keyword evidence="4" id="KW-1185">Reference proteome</keyword>
<feature type="binding site" evidence="1">
    <location>
        <position position="39"/>
    </location>
    <ligand>
        <name>[4Fe-4S] cluster</name>
        <dbReference type="ChEBI" id="CHEBI:49883"/>
    </ligand>
</feature>
<feature type="binding site" evidence="1">
    <location>
        <position position="191"/>
    </location>
    <ligand>
        <name>[4Fe-4S] cluster</name>
        <dbReference type="ChEBI" id="CHEBI:49883"/>
    </ligand>
</feature>
<dbReference type="NCBIfam" id="NF011991">
    <property type="entry name" value="PRK15447.1"/>
    <property type="match status" value="1"/>
</dbReference>
<dbReference type="RefSeq" id="WP_296651758.1">
    <property type="nucleotide sequence ID" value="NZ_JBHSMP010000020.1"/>
</dbReference>
<sequence>MKISLGPILYYWDRSDIMRFYDAIALSRVDTVYLGEVVCSRRLGMRQSDWLGLAQDLASHGKEVVLSTLALAETEADLRRMRKIADTDEFLLEANDMSALALVAHKRPFVIGPHLNCYSAQMLDWLVGLGARRWIPSIECTGETVRTIHQQRTQPCEIEMFAFGNAPLSLSSRCFTARHHNVQKDNCEQRCINDPSGISVTTQDGKPFILLNGIQTQTAQVVNLCRQLDQLKEAGVSVLRISPQSLHTPRIADLFANLAQGDISAEEAFGSLSELHAGDATDGFWFGRPGVQGMQEGASADGKTAIETTGGSR</sequence>
<evidence type="ECO:0000256" key="1">
    <source>
        <dbReference type="HAMAP-Rule" id="MF_02233"/>
    </source>
</evidence>
<evidence type="ECO:0000313" key="4">
    <source>
        <dbReference type="Proteomes" id="UP001596103"/>
    </source>
</evidence>
<dbReference type="PANTHER" id="PTHR30217">
    <property type="entry name" value="PEPTIDASE U32 FAMILY"/>
    <property type="match status" value="1"/>
</dbReference>
<gene>
    <name evidence="1" type="primary">ubiV</name>
    <name evidence="3" type="ORF">ACFPTO_17995</name>
</gene>
<dbReference type="EMBL" id="JBHSMP010000020">
    <property type="protein sequence ID" value="MFC5430677.1"/>
    <property type="molecule type" value="Genomic_DNA"/>
</dbReference>
<reference evidence="4" key="1">
    <citation type="journal article" date="2019" name="Int. J. Syst. Evol. Microbiol.">
        <title>The Global Catalogue of Microorganisms (GCM) 10K type strain sequencing project: providing services to taxonomists for standard genome sequencing and annotation.</title>
        <authorList>
            <consortium name="The Broad Institute Genomics Platform"/>
            <consortium name="The Broad Institute Genome Sequencing Center for Infectious Disease"/>
            <person name="Wu L."/>
            <person name="Ma J."/>
        </authorList>
    </citation>
    <scope>NUCLEOTIDE SEQUENCE [LARGE SCALE GENOMIC DNA]</scope>
    <source>
        <strain evidence="4">CCUG 56042</strain>
    </source>
</reference>
<dbReference type="InterPro" id="IPR051454">
    <property type="entry name" value="RNA/ubiquinone_mod_enzymes"/>
</dbReference>
<feature type="region of interest" description="Disordered" evidence="2">
    <location>
        <begin position="291"/>
        <end position="313"/>
    </location>
</feature>
<comment type="pathway">
    <text evidence="1">Cofactor biosynthesis; ubiquinone biosynthesis.</text>
</comment>
<accession>A0ABW0JC55</accession>
<comment type="subunit">
    <text evidence="1">Forms a heterodimer with UbiU.</text>
</comment>
<dbReference type="Pfam" id="PF01136">
    <property type="entry name" value="Peptidase_U32"/>
    <property type="match status" value="1"/>
</dbReference>
<keyword evidence="1" id="KW-0831">Ubiquinone biosynthesis</keyword>
<keyword evidence="1" id="KW-0411">Iron-sulfur</keyword>
<dbReference type="Proteomes" id="UP001596103">
    <property type="component" value="Unassembled WGS sequence"/>
</dbReference>
<keyword evidence="1" id="KW-0479">Metal-binding</keyword>
<dbReference type="PANTHER" id="PTHR30217:SF11">
    <property type="entry name" value="UBIQUINONE BIOSYNTHESIS PROTEIN UBIV"/>
    <property type="match status" value="1"/>
</dbReference>
<evidence type="ECO:0000256" key="2">
    <source>
        <dbReference type="SAM" id="MobiDB-lite"/>
    </source>
</evidence>
<name>A0ABW0JC55_9BURK</name>
<comment type="similarity">
    <text evidence="1">Belongs to the peptidase U32 family. UbiV subfamily.</text>
</comment>
<dbReference type="HAMAP" id="MF_02233">
    <property type="entry name" value="UbiV"/>
    <property type="match status" value="1"/>
</dbReference>
<feature type="binding site" evidence="1">
    <location>
        <position position="187"/>
    </location>
    <ligand>
        <name>[4Fe-4S] cluster</name>
        <dbReference type="ChEBI" id="CHEBI:49883"/>
    </ligand>
</feature>
<proteinExistence type="inferred from homology"/>
<keyword evidence="1" id="KW-0004">4Fe-4S</keyword>
<evidence type="ECO:0000313" key="3">
    <source>
        <dbReference type="EMBL" id="MFC5430677.1"/>
    </source>
</evidence>
<organism evidence="3 4">
    <name type="scientific">Paraburkholderia denitrificans</name>
    <dbReference type="NCBI Taxonomy" id="694025"/>
    <lineage>
        <taxon>Bacteria</taxon>
        <taxon>Pseudomonadati</taxon>
        <taxon>Pseudomonadota</taxon>
        <taxon>Betaproteobacteria</taxon>
        <taxon>Burkholderiales</taxon>
        <taxon>Burkholderiaceae</taxon>
        <taxon>Paraburkholderia</taxon>
    </lineage>
</organism>
<feature type="binding site" evidence="1">
    <location>
        <position position="174"/>
    </location>
    <ligand>
        <name>[4Fe-4S] cluster</name>
        <dbReference type="ChEBI" id="CHEBI:49883"/>
    </ligand>
</feature>
<comment type="cofactor">
    <cofactor evidence="1">
        <name>[4Fe-4S] cluster</name>
        <dbReference type="ChEBI" id="CHEBI:49883"/>
    </cofactor>
</comment>
<comment type="caution">
    <text evidence="3">The sequence shown here is derived from an EMBL/GenBank/DDBJ whole genome shotgun (WGS) entry which is preliminary data.</text>
</comment>
<dbReference type="InterPro" id="IPR001539">
    <property type="entry name" value="Peptidase_U32"/>
</dbReference>
<comment type="function">
    <text evidence="1">Required for O(2)-independent ubiquinone (coenzyme Q) biosynthesis. Together with UbiU, is essential for the C6-hydroxylation reaction in the oxygen-independent ubiquinone biosynthesis pathway.</text>
</comment>
<keyword evidence="1" id="KW-0408">Iron</keyword>
<protein>
    <recommendedName>
        <fullName evidence="1">Ubiquinone biosynthesis protein UbiV</fullName>
    </recommendedName>
</protein>
<dbReference type="InterPro" id="IPR043693">
    <property type="entry name" value="UbiV"/>
</dbReference>